<keyword evidence="1" id="KW-0732">Signal</keyword>
<accession>A0ABX6GWZ0</accession>
<evidence type="ECO:0000256" key="1">
    <source>
        <dbReference type="SAM" id="SignalP"/>
    </source>
</evidence>
<dbReference type="RefSeq" id="WP_123447808.1">
    <property type="nucleotide sequence ID" value="NZ_CP047180.1"/>
</dbReference>
<feature type="signal peptide" evidence="1">
    <location>
        <begin position="1"/>
        <end position="32"/>
    </location>
</feature>
<name>A0ABX6GWZ0_9MICO</name>
<dbReference type="PROSITE" id="PS51318">
    <property type="entry name" value="TAT"/>
    <property type="match status" value="1"/>
</dbReference>
<evidence type="ECO:0000313" key="2">
    <source>
        <dbReference type="EMBL" id="QHC61968.1"/>
    </source>
</evidence>
<dbReference type="Proteomes" id="UP000464597">
    <property type="component" value="Chromosome"/>
</dbReference>
<dbReference type="EMBL" id="CP047180">
    <property type="protein sequence ID" value="QHC61968.1"/>
    <property type="molecule type" value="Genomic_DNA"/>
</dbReference>
<dbReference type="InterPro" id="IPR006311">
    <property type="entry name" value="TAT_signal"/>
</dbReference>
<organism evidence="2 3">
    <name type="scientific">Rathayibacter festucae</name>
    <dbReference type="NCBI Taxonomy" id="110937"/>
    <lineage>
        <taxon>Bacteria</taxon>
        <taxon>Bacillati</taxon>
        <taxon>Actinomycetota</taxon>
        <taxon>Actinomycetes</taxon>
        <taxon>Micrococcales</taxon>
        <taxon>Microbacteriaceae</taxon>
        <taxon>Rathayibacter</taxon>
    </lineage>
</organism>
<proteinExistence type="predicted"/>
<feature type="chain" id="PRO_5046051473" evidence="1">
    <location>
        <begin position="33"/>
        <end position="171"/>
    </location>
</feature>
<keyword evidence="3" id="KW-1185">Reference proteome</keyword>
<sequence length="171" mass="16877">MPENSISRRNLAKTAAWSVPVVAVAIATPAAAASNATVDIVVSKSCATVGLLGTFPEFTISAASGNIPAGTTFTLSGPSLANVSLTSTAATVGVLVGTNRTITIGAATPSATVKFTAALGAFVATNFTLSLASLPAGYTESNAGNNSATARLTGLGNQFIGFTGLCNLLPL</sequence>
<reference evidence="3" key="1">
    <citation type="submission" date="2019-12" db="EMBL/GenBank/DDBJ databases">
        <title>Complete and draft genome sequences of new strains and members of some known species of the genus Rathayibacter isolated from plants.</title>
        <authorList>
            <person name="Tarlachkov S.V."/>
            <person name="Starodumova I.P."/>
            <person name="Dorofeeva L.V."/>
            <person name="Prisyazhnaya N.V."/>
            <person name="Leyn S."/>
            <person name="Zlamal J."/>
            <person name="Elan M."/>
            <person name="Osterman A.L."/>
            <person name="Nadler S."/>
            <person name="Subbotin S.A."/>
            <person name="Evtushenko L.I."/>
        </authorList>
    </citation>
    <scope>NUCLEOTIDE SEQUENCE [LARGE SCALE GENOMIC DNA]</scope>
    <source>
        <strain evidence="3">VKM Ac-2802</strain>
    </source>
</reference>
<evidence type="ECO:0000313" key="3">
    <source>
        <dbReference type="Proteomes" id="UP000464597"/>
    </source>
</evidence>
<gene>
    <name evidence="2" type="ORF">GSU69_04180</name>
</gene>
<protein>
    <submittedName>
        <fullName evidence="2">Uncharacterized protein</fullName>
    </submittedName>
</protein>